<feature type="region of interest" description="Disordered" evidence="1">
    <location>
        <begin position="55"/>
        <end position="77"/>
    </location>
</feature>
<evidence type="ECO:0000256" key="1">
    <source>
        <dbReference type="SAM" id="MobiDB-lite"/>
    </source>
</evidence>
<name>A0A919D8L8_9GAMM</name>
<evidence type="ECO:0000313" key="3">
    <source>
        <dbReference type="EMBL" id="GHE25110.1"/>
    </source>
</evidence>
<dbReference type="Proteomes" id="UP000636453">
    <property type="component" value="Unassembled WGS sequence"/>
</dbReference>
<feature type="compositionally biased region" description="Low complexity" evidence="1">
    <location>
        <begin position="63"/>
        <end position="73"/>
    </location>
</feature>
<keyword evidence="2" id="KW-0732">Signal</keyword>
<sequence>MSGSGAPRARRLSAAILAILAGATWARTPTPAATDEREDGEGNVLTRAAVLTLGGPAAQRELPPAVAPAGGRPAARDAEPYRDRILSPAQLPPLAPEEDAPEDSGGLPRSQRAEVLVSRNQRGDASYDEYGLRGGAFWETAALGSFSFDFTAFRSERPGSTGVGGSATLWQRNLPLDGGWRVDNGLGVLNTPTVPMLRDQYRFFLPTVSFAGIASGWRNPDTGTELQAAFGRAGRYDGTRVVGFDVASGQVGTLGAQWRFSPLWSGAATALVTDGRVVPDPDGSLPPPGEAALQPGRTRALHTAVARTSGDASLQMNLLGSAGDGLDSALGVWADYAHRRGRFGHNAGLFRLEPDLAWGALPINNNVAGGYYRLSYQYARWNWTAGIDRLRTLEGPGLDGWYATGYARYQASTTLGYGASVNLRRTPDVAHSVQLFLDKRTVWGQTRLQFDQAGGEGSGDSWLLTLDQDLPLQQGRRLALSASYGAVAAEGEAATTTASVAFYGSADLTDTLSLDGSARWTHADGPSALRGNDVNLGLNWRLSRHLTLTAAYYETRGSQRSPFVIDPLANEQPFVRLPRDRALLLSLQFQRQAGRPQAVLGGPPNAAHGRIAGSVFLDDNDDGVRSAAELPAANLTVVLDGRWSVRTDSLGNFEFPRVAVGTHTITVLPDNLPLPWYLDDASATRSVEVRVRDTARLDLGARRPR</sequence>
<proteinExistence type="predicted"/>
<gene>
    <name evidence="3" type="ORF">GCM10007167_01460</name>
</gene>
<feature type="chain" id="PRO_5036978658" description="SD-repeat containing protein B domain-containing protein" evidence="2">
    <location>
        <begin position="27"/>
        <end position="705"/>
    </location>
</feature>
<reference evidence="3" key="2">
    <citation type="submission" date="2020-09" db="EMBL/GenBank/DDBJ databases">
        <authorList>
            <person name="Sun Q."/>
            <person name="Kim S."/>
        </authorList>
    </citation>
    <scope>NUCLEOTIDE SEQUENCE</scope>
    <source>
        <strain evidence="3">KCTC 32020</strain>
    </source>
</reference>
<dbReference type="Gene3D" id="2.60.40.10">
    <property type="entry name" value="Immunoglobulins"/>
    <property type="match status" value="1"/>
</dbReference>
<comment type="caution">
    <text evidence="3">The sequence shown here is derived from an EMBL/GenBank/DDBJ whole genome shotgun (WGS) entry which is preliminary data.</text>
</comment>
<dbReference type="RefSeq" id="WP_146471786.1">
    <property type="nucleotide sequence ID" value="NZ_BNCF01000001.1"/>
</dbReference>
<feature type="region of interest" description="Disordered" evidence="1">
    <location>
        <begin position="89"/>
        <end position="120"/>
    </location>
</feature>
<dbReference type="InterPro" id="IPR013783">
    <property type="entry name" value="Ig-like_fold"/>
</dbReference>
<protein>
    <recommendedName>
        <fullName evidence="5">SD-repeat containing protein B domain-containing protein</fullName>
    </recommendedName>
</protein>
<dbReference type="SUPFAM" id="SSF117074">
    <property type="entry name" value="Hypothetical protein PA1324"/>
    <property type="match status" value="1"/>
</dbReference>
<dbReference type="OrthoDB" id="5964286at2"/>
<evidence type="ECO:0000256" key="2">
    <source>
        <dbReference type="SAM" id="SignalP"/>
    </source>
</evidence>
<reference evidence="3" key="1">
    <citation type="journal article" date="2014" name="Int. J. Syst. Evol. Microbiol.">
        <title>Complete genome sequence of Corynebacterium casei LMG S-19264T (=DSM 44701T), isolated from a smear-ripened cheese.</title>
        <authorList>
            <consortium name="US DOE Joint Genome Institute (JGI-PGF)"/>
            <person name="Walter F."/>
            <person name="Albersmeier A."/>
            <person name="Kalinowski J."/>
            <person name="Ruckert C."/>
        </authorList>
    </citation>
    <scope>NUCLEOTIDE SEQUENCE</scope>
    <source>
        <strain evidence="3">KCTC 32020</strain>
    </source>
</reference>
<evidence type="ECO:0000313" key="4">
    <source>
        <dbReference type="Proteomes" id="UP000636453"/>
    </source>
</evidence>
<organism evidence="3 4">
    <name type="scientific">Vulcaniibacterium thermophilum</name>
    <dbReference type="NCBI Taxonomy" id="1169913"/>
    <lineage>
        <taxon>Bacteria</taxon>
        <taxon>Pseudomonadati</taxon>
        <taxon>Pseudomonadota</taxon>
        <taxon>Gammaproteobacteria</taxon>
        <taxon>Lysobacterales</taxon>
        <taxon>Lysobacteraceae</taxon>
        <taxon>Vulcaniibacterium</taxon>
    </lineage>
</organism>
<evidence type="ECO:0008006" key="5">
    <source>
        <dbReference type="Google" id="ProtNLM"/>
    </source>
</evidence>
<keyword evidence="4" id="KW-1185">Reference proteome</keyword>
<dbReference type="EMBL" id="BNCF01000001">
    <property type="protein sequence ID" value="GHE25110.1"/>
    <property type="molecule type" value="Genomic_DNA"/>
</dbReference>
<feature type="signal peptide" evidence="2">
    <location>
        <begin position="1"/>
        <end position="26"/>
    </location>
</feature>
<accession>A0A919D8L8</accession>
<dbReference type="AlphaFoldDB" id="A0A919D8L8"/>